<gene>
    <name evidence="3" type="ORF">VN24_24960</name>
</gene>
<dbReference type="AlphaFoldDB" id="A0A0D5NPI5"/>
<reference evidence="4" key="2">
    <citation type="submission" date="2015-03" db="EMBL/GenBank/DDBJ databases">
        <title>Genome sequence of Paenibacillus beijingensis strain DSM 24997T.</title>
        <authorList>
            <person name="Kwak Y."/>
            <person name="Shin J.-H."/>
        </authorList>
    </citation>
    <scope>NUCLEOTIDE SEQUENCE [LARGE SCALE GENOMIC DNA]</scope>
    <source>
        <strain evidence="4">DSM 24997</strain>
    </source>
</reference>
<feature type="domain" description="Thioredoxin" evidence="2">
    <location>
        <begin position="36"/>
        <end position="174"/>
    </location>
</feature>
<reference evidence="3 4" key="1">
    <citation type="journal article" date="2015" name="J. Biotechnol.">
        <title>Complete genome sequence of Paenibacillus beijingensis 7188(T) (=DSM 24997(T)), a novel rhizobacterium from jujube garden soil.</title>
        <authorList>
            <person name="Kwak Y."/>
            <person name="Shin J.H."/>
        </authorList>
    </citation>
    <scope>NUCLEOTIDE SEQUENCE [LARGE SCALE GENOMIC DNA]</scope>
    <source>
        <strain evidence="3 4">DSM 24997</strain>
    </source>
</reference>
<dbReference type="PANTHER" id="PTHR42852">
    <property type="entry name" value="THIOL:DISULFIDE INTERCHANGE PROTEIN DSBE"/>
    <property type="match status" value="1"/>
</dbReference>
<dbReference type="OrthoDB" id="25753at2"/>
<dbReference type="STRING" id="1126833.VN24_24960"/>
<name>A0A0D5NPI5_9BACL</name>
<evidence type="ECO:0000256" key="1">
    <source>
        <dbReference type="ARBA" id="ARBA00023157"/>
    </source>
</evidence>
<evidence type="ECO:0000313" key="4">
    <source>
        <dbReference type="Proteomes" id="UP000032633"/>
    </source>
</evidence>
<proteinExistence type="predicted"/>
<dbReference type="InterPro" id="IPR013766">
    <property type="entry name" value="Thioredoxin_domain"/>
</dbReference>
<dbReference type="PROSITE" id="PS00194">
    <property type="entry name" value="THIOREDOXIN_1"/>
    <property type="match status" value="1"/>
</dbReference>
<sequence length="175" mass="19281">MGSYRRPVQLIIFLGVLLLGGYAVGNTLFAGGSSLPATGKQPPEFALSDLAGGEHRLSDYAGKPVVLNFWGSFCPPCVKEMPEFEKQYGKWKATGLTILAVNLSEDDLTVRNFVGRFQLSYPILRDVNRQTERSYGLRQYPTTFFIGSDGTVRHIFVGGMTEAQIDEQIALLLGK</sequence>
<dbReference type="SUPFAM" id="SSF52833">
    <property type="entry name" value="Thioredoxin-like"/>
    <property type="match status" value="1"/>
</dbReference>
<evidence type="ECO:0000259" key="2">
    <source>
        <dbReference type="PROSITE" id="PS51352"/>
    </source>
</evidence>
<dbReference type="Gene3D" id="3.40.30.10">
    <property type="entry name" value="Glutaredoxin"/>
    <property type="match status" value="1"/>
</dbReference>
<dbReference type="Proteomes" id="UP000032633">
    <property type="component" value="Chromosome"/>
</dbReference>
<dbReference type="InterPro" id="IPR017937">
    <property type="entry name" value="Thioredoxin_CS"/>
</dbReference>
<dbReference type="GO" id="GO:0016209">
    <property type="term" value="F:antioxidant activity"/>
    <property type="evidence" value="ECO:0007669"/>
    <property type="project" value="InterPro"/>
</dbReference>
<dbReference type="PATRIC" id="fig|1126833.4.peg.5487"/>
<dbReference type="RefSeq" id="WP_045672634.1">
    <property type="nucleotide sequence ID" value="NZ_CP011058.1"/>
</dbReference>
<keyword evidence="1" id="KW-1015">Disulfide bond</keyword>
<dbReference type="KEGG" id="pbj:VN24_24960"/>
<dbReference type="Pfam" id="PF00578">
    <property type="entry name" value="AhpC-TSA"/>
    <property type="match status" value="1"/>
</dbReference>
<dbReference type="PROSITE" id="PS51352">
    <property type="entry name" value="THIOREDOXIN_2"/>
    <property type="match status" value="1"/>
</dbReference>
<dbReference type="InterPro" id="IPR050553">
    <property type="entry name" value="Thioredoxin_ResA/DsbE_sf"/>
</dbReference>
<dbReference type="InterPro" id="IPR036249">
    <property type="entry name" value="Thioredoxin-like_sf"/>
</dbReference>
<organism evidence="3 4">
    <name type="scientific">Paenibacillus beijingensis</name>
    <dbReference type="NCBI Taxonomy" id="1126833"/>
    <lineage>
        <taxon>Bacteria</taxon>
        <taxon>Bacillati</taxon>
        <taxon>Bacillota</taxon>
        <taxon>Bacilli</taxon>
        <taxon>Bacillales</taxon>
        <taxon>Paenibacillaceae</taxon>
        <taxon>Paenibacillus</taxon>
    </lineage>
</organism>
<dbReference type="PANTHER" id="PTHR42852:SF13">
    <property type="entry name" value="PROTEIN DIPZ"/>
    <property type="match status" value="1"/>
</dbReference>
<dbReference type="InterPro" id="IPR000866">
    <property type="entry name" value="AhpC/TSA"/>
</dbReference>
<protein>
    <submittedName>
        <fullName evidence="3">Thiol-disulfide oxidoreductase</fullName>
    </submittedName>
</protein>
<dbReference type="GO" id="GO:0016491">
    <property type="term" value="F:oxidoreductase activity"/>
    <property type="evidence" value="ECO:0007669"/>
    <property type="project" value="InterPro"/>
</dbReference>
<dbReference type="EMBL" id="CP011058">
    <property type="protein sequence ID" value="AJY77209.1"/>
    <property type="molecule type" value="Genomic_DNA"/>
</dbReference>
<dbReference type="CDD" id="cd02966">
    <property type="entry name" value="TlpA_like_family"/>
    <property type="match status" value="1"/>
</dbReference>
<dbReference type="HOGENOM" id="CLU_042529_11_2_9"/>
<keyword evidence="4" id="KW-1185">Reference proteome</keyword>
<evidence type="ECO:0000313" key="3">
    <source>
        <dbReference type="EMBL" id="AJY77209.1"/>
    </source>
</evidence>
<accession>A0A0D5NPI5</accession>